<dbReference type="Proteomes" id="UP000245466">
    <property type="component" value="Unassembled WGS sequence"/>
</dbReference>
<gene>
    <name evidence="2" type="ORF">C8E01_11728</name>
</gene>
<evidence type="ECO:0000313" key="3">
    <source>
        <dbReference type="Proteomes" id="UP000245466"/>
    </source>
</evidence>
<protein>
    <submittedName>
        <fullName evidence="2">Uncharacterized protein DUF421</fullName>
    </submittedName>
</protein>
<feature type="domain" description="YetF C-terminal" evidence="1">
    <location>
        <begin position="51"/>
        <end position="110"/>
    </location>
</feature>
<dbReference type="InterPro" id="IPR023090">
    <property type="entry name" value="UPF0702_alpha/beta_dom_sf"/>
</dbReference>
<evidence type="ECO:0000313" key="2">
    <source>
        <dbReference type="EMBL" id="PVY38328.1"/>
    </source>
</evidence>
<evidence type="ECO:0000259" key="1">
    <source>
        <dbReference type="Pfam" id="PF04239"/>
    </source>
</evidence>
<dbReference type="Gene3D" id="3.30.240.20">
    <property type="entry name" value="bsu07140 like domains"/>
    <property type="match status" value="1"/>
</dbReference>
<dbReference type="Pfam" id="PF04239">
    <property type="entry name" value="DUF421"/>
    <property type="match status" value="1"/>
</dbReference>
<keyword evidence="3" id="KW-1185">Reference proteome</keyword>
<dbReference type="AlphaFoldDB" id="A0A2U1APN6"/>
<accession>A0A2U1APN6</accession>
<comment type="caution">
    <text evidence="2">The sequence shown here is derived from an EMBL/GenBank/DDBJ whole genome shotgun (WGS) entry which is preliminary data.</text>
</comment>
<sequence length="120" mass="13214">MATFVVESKALLDGGKAAANTAYDIRATLVLLHKLMAVISFHSDFGFGGSFKDEHVKLVDNGKLNPEAIKEQSITEDDLREAMRTSGNEGDLEDIQLAFLERSGNISIIMISIIMKREEN</sequence>
<organism evidence="2 3">
    <name type="scientific">Pontibacter virosus</name>
    <dbReference type="NCBI Taxonomy" id="1765052"/>
    <lineage>
        <taxon>Bacteria</taxon>
        <taxon>Pseudomonadati</taxon>
        <taxon>Bacteroidota</taxon>
        <taxon>Cytophagia</taxon>
        <taxon>Cytophagales</taxon>
        <taxon>Hymenobacteraceae</taxon>
        <taxon>Pontibacter</taxon>
    </lineage>
</organism>
<proteinExistence type="predicted"/>
<reference evidence="2 3" key="1">
    <citation type="submission" date="2018-04" db="EMBL/GenBank/DDBJ databases">
        <title>Genomic Encyclopedia of Type Strains, Phase IV (KMG-IV): sequencing the most valuable type-strain genomes for metagenomic binning, comparative biology and taxonomic classification.</title>
        <authorList>
            <person name="Goeker M."/>
        </authorList>
    </citation>
    <scope>NUCLEOTIDE SEQUENCE [LARGE SCALE GENOMIC DNA]</scope>
    <source>
        <strain evidence="2 3">DSM 100231</strain>
    </source>
</reference>
<name>A0A2U1APN6_9BACT</name>
<dbReference type="InterPro" id="IPR007353">
    <property type="entry name" value="DUF421"/>
</dbReference>
<dbReference type="EMBL" id="QEKI01000017">
    <property type="protein sequence ID" value="PVY38328.1"/>
    <property type="molecule type" value="Genomic_DNA"/>
</dbReference>